<sequence>MTEKRAFLKPGLVPLVVTLGLGAAVLSCLWIAGSRQLTNTESVLLGTILSAASMLVSWLATHLYSQLNLRDTIKLATDSNTENIRNLGVRAAEKVLNLSSELERLTDALSTAIEDADEVTGTKQNMMLRERMLAAIHNLETLKSMNDTFLSDWRGVIGEEIERQHILQKQIDALTVELEKQTRDLLNTSMISPDDLESVQLRIEDTERRLTEKIGELPFKVSAKSSKPKKQQVTIKCASCGTPQTIQMRIRKGAKKLVKCDTCETYSQVSALDSDDVDVTQVPMYEFVGNCPVCISEIREQIPAYAGAMITPTCPNCEVRLLLSKTATDANLKIPRAKRNEISSQVVSAVREKLPDRPWPKHIHKSIATELKLSNGIVSRAIGSLIEQGYYPLEENGESIDEENGT</sequence>
<keyword evidence="4" id="KW-1185">Reference proteome</keyword>
<dbReference type="Proteomes" id="UP000318288">
    <property type="component" value="Unassembled WGS sequence"/>
</dbReference>
<dbReference type="AlphaFoldDB" id="A0A5C6EGL5"/>
<organism evidence="3 4">
    <name type="scientific">Rubripirellula tenax</name>
    <dbReference type="NCBI Taxonomy" id="2528015"/>
    <lineage>
        <taxon>Bacteria</taxon>
        <taxon>Pseudomonadati</taxon>
        <taxon>Planctomycetota</taxon>
        <taxon>Planctomycetia</taxon>
        <taxon>Pirellulales</taxon>
        <taxon>Pirellulaceae</taxon>
        <taxon>Rubripirellula</taxon>
    </lineage>
</organism>
<evidence type="ECO:0000313" key="3">
    <source>
        <dbReference type="EMBL" id="TWU48973.1"/>
    </source>
</evidence>
<keyword evidence="2" id="KW-1133">Transmembrane helix</keyword>
<evidence type="ECO:0000256" key="1">
    <source>
        <dbReference type="SAM" id="Coils"/>
    </source>
</evidence>
<dbReference type="RefSeq" id="WP_146460580.1">
    <property type="nucleotide sequence ID" value="NZ_SJPW01000006.1"/>
</dbReference>
<name>A0A5C6EGL5_9BACT</name>
<keyword evidence="2" id="KW-0472">Membrane</keyword>
<protein>
    <submittedName>
        <fullName evidence="3">Uncharacterized protein</fullName>
    </submittedName>
</protein>
<evidence type="ECO:0000313" key="4">
    <source>
        <dbReference type="Proteomes" id="UP000318288"/>
    </source>
</evidence>
<keyword evidence="2" id="KW-0812">Transmembrane</keyword>
<comment type="caution">
    <text evidence="3">The sequence shown here is derived from an EMBL/GenBank/DDBJ whole genome shotgun (WGS) entry which is preliminary data.</text>
</comment>
<proteinExistence type="predicted"/>
<evidence type="ECO:0000256" key="2">
    <source>
        <dbReference type="SAM" id="Phobius"/>
    </source>
</evidence>
<feature type="transmembrane region" description="Helical" evidence="2">
    <location>
        <begin position="12"/>
        <end position="32"/>
    </location>
</feature>
<dbReference type="EMBL" id="SJPW01000006">
    <property type="protein sequence ID" value="TWU48973.1"/>
    <property type="molecule type" value="Genomic_DNA"/>
</dbReference>
<keyword evidence="1" id="KW-0175">Coiled coil</keyword>
<accession>A0A5C6EGL5</accession>
<reference evidence="3 4" key="1">
    <citation type="submission" date="2019-02" db="EMBL/GenBank/DDBJ databases">
        <title>Deep-cultivation of Planctomycetes and their phenomic and genomic characterization uncovers novel biology.</title>
        <authorList>
            <person name="Wiegand S."/>
            <person name="Jogler M."/>
            <person name="Boedeker C."/>
            <person name="Pinto D."/>
            <person name="Vollmers J."/>
            <person name="Rivas-Marin E."/>
            <person name="Kohn T."/>
            <person name="Peeters S.H."/>
            <person name="Heuer A."/>
            <person name="Rast P."/>
            <person name="Oberbeckmann S."/>
            <person name="Bunk B."/>
            <person name="Jeske O."/>
            <person name="Meyerdierks A."/>
            <person name="Storesund J.E."/>
            <person name="Kallscheuer N."/>
            <person name="Luecker S."/>
            <person name="Lage O.M."/>
            <person name="Pohl T."/>
            <person name="Merkel B.J."/>
            <person name="Hornburger P."/>
            <person name="Mueller R.-W."/>
            <person name="Bruemmer F."/>
            <person name="Labrenz M."/>
            <person name="Spormann A.M."/>
            <person name="Op Den Camp H."/>
            <person name="Overmann J."/>
            <person name="Amann R."/>
            <person name="Jetten M.S.M."/>
            <person name="Mascher T."/>
            <person name="Medema M.H."/>
            <person name="Devos D.P."/>
            <person name="Kaster A.-K."/>
            <person name="Ovreas L."/>
            <person name="Rohde M."/>
            <person name="Galperin M.Y."/>
            <person name="Jogler C."/>
        </authorList>
    </citation>
    <scope>NUCLEOTIDE SEQUENCE [LARGE SCALE GENOMIC DNA]</scope>
    <source>
        <strain evidence="3 4">Poly51</strain>
    </source>
</reference>
<feature type="coiled-coil region" evidence="1">
    <location>
        <begin position="164"/>
        <end position="216"/>
    </location>
</feature>
<gene>
    <name evidence="3" type="ORF">Poly51_48770</name>
</gene>
<dbReference type="OrthoDB" id="1303783at2"/>
<feature type="transmembrane region" description="Helical" evidence="2">
    <location>
        <begin position="44"/>
        <end position="64"/>
    </location>
</feature>
<dbReference type="PROSITE" id="PS51257">
    <property type="entry name" value="PROKAR_LIPOPROTEIN"/>
    <property type="match status" value="1"/>
</dbReference>